<feature type="compositionally biased region" description="Basic and acidic residues" evidence="1">
    <location>
        <begin position="1"/>
        <end position="22"/>
    </location>
</feature>
<name>A0ABR1E137_NECAM</name>
<accession>A0ABR1E137</accession>
<organism evidence="2 3">
    <name type="scientific">Necator americanus</name>
    <name type="common">Human hookworm</name>
    <dbReference type="NCBI Taxonomy" id="51031"/>
    <lineage>
        <taxon>Eukaryota</taxon>
        <taxon>Metazoa</taxon>
        <taxon>Ecdysozoa</taxon>
        <taxon>Nematoda</taxon>
        <taxon>Chromadorea</taxon>
        <taxon>Rhabditida</taxon>
        <taxon>Rhabditina</taxon>
        <taxon>Rhabditomorpha</taxon>
        <taxon>Strongyloidea</taxon>
        <taxon>Ancylostomatidae</taxon>
        <taxon>Bunostominae</taxon>
        <taxon>Necator</taxon>
    </lineage>
</organism>
<dbReference type="EMBL" id="JAVFWL010000005">
    <property type="protein sequence ID" value="KAK6756243.1"/>
    <property type="molecule type" value="Genomic_DNA"/>
</dbReference>
<evidence type="ECO:0000313" key="2">
    <source>
        <dbReference type="EMBL" id="KAK6756243.1"/>
    </source>
</evidence>
<evidence type="ECO:0000256" key="1">
    <source>
        <dbReference type="SAM" id="MobiDB-lite"/>
    </source>
</evidence>
<proteinExistence type="predicted"/>
<comment type="caution">
    <text evidence="2">The sequence shown here is derived from an EMBL/GenBank/DDBJ whole genome shotgun (WGS) entry which is preliminary data.</text>
</comment>
<sequence>MKEVVEGNRPFETEASTTRERCQMSWRDQSPREFDPHGGRNAFRTDDTLQTTSERVASFRAMRSFTESIECDLPPAPELPAQLDIDRISMRTSDTNETIVEVVKPTPTVDPSLGETQKYKMSVPGPGHSEQEHELHKSLLRDDDDLDSEVEGTLAAVQLNRPNPPSAFARHVQDPEHAALRREYSNATAQRPRPTTPTQSCTLERFAFNAPSDEVVQVKEEEKIKVSIPPKERAASRRRKSDMPYSDFYESISSQIPPQARGTVSGRTTPLNDYEGDILEENPQYKNKAPPPPVVHRRTSIDWENFEEAKGPVSLPVDSLLGFFHFCFGQCQEQEHQFSIKERRYTVAFS</sequence>
<feature type="compositionally biased region" description="Basic and acidic residues" evidence="1">
    <location>
        <begin position="29"/>
        <end position="47"/>
    </location>
</feature>
<gene>
    <name evidence="2" type="primary">Necator_chrV.g19359</name>
    <name evidence="2" type="ORF">RB195_014567</name>
</gene>
<keyword evidence="3" id="KW-1185">Reference proteome</keyword>
<reference evidence="2 3" key="1">
    <citation type="submission" date="2023-08" db="EMBL/GenBank/DDBJ databases">
        <title>A Necator americanus chromosomal reference genome.</title>
        <authorList>
            <person name="Ilik V."/>
            <person name="Petrzelkova K.J."/>
            <person name="Pardy F."/>
            <person name="Fuh T."/>
            <person name="Niatou-Singa F.S."/>
            <person name="Gouil Q."/>
            <person name="Baker L."/>
            <person name="Ritchie M.E."/>
            <person name="Jex A.R."/>
            <person name="Gazzola D."/>
            <person name="Li H."/>
            <person name="Toshio Fujiwara R."/>
            <person name="Zhan B."/>
            <person name="Aroian R.V."/>
            <person name="Pafco B."/>
            <person name="Schwarz E.M."/>
        </authorList>
    </citation>
    <scope>NUCLEOTIDE SEQUENCE [LARGE SCALE GENOMIC DNA]</scope>
    <source>
        <strain evidence="2 3">Aroian</strain>
        <tissue evidence="2">Whole animal</tissue>
    </source>
</reference>
<feature type="region of interest" description="Disordered" evidence="1">
    <location>
        <begin position="257"/>
        <end position="294"/>
    </location>
</feature>
<dbReference type="Proteomes" id="UP001303046">
    <property type="component" value="Unassembled WGS sequence"/>
</dbReference>
<protein>
    <submittedName>
        <fullName evidence="2">Uncharacterized protein</fullName>
    </submittedName>
</protein>
<evidence type="ECO:0000313" key="3">
    <source>
        <dbReference type="Proteomes" id="UP001303046"/>
    </source>
</evidence>
<feature type="region of interest" description="Disordered" evidence="1">
    <location>
        <begin position="1"/>
        <end position="47"/>
    </location>
</feature>